<keyword evidence="3" id="KW-1185">Reference proteome</keyword>
<accession>A0ABP5J6E4</accession>
<feature type="compositionally biased region" description="Basic residues" evidence="1">
    <location>
        <begin position="88"/>
        <end position="98"/>
    </location>
</feature>
<gene>
    <name evidence="2" type="ORF">GCM10009802_08340</name>
</gene>
<evidence type="ECO:0000313" key="2">
    <source>
        <dbReference type="EMBL" id="GAA2110943.1"/>
    </source>
</evidence>
<organism evidence="2 3">
    <name type="scientific">Streptomyces synnematoformans</name>
    <dbReference type="NCBI Taxonomy" id="415721"/>
    <lineage>
        <taxon>Bacteria</taxon>
        <taxon>Bacillati</taxon>
        <taxon>Actinomycetota</taxon>
        <taxon>Actinomycetes</taxon>
        <taxon>Kitasatosporales</taxon>
        <taxon>Streptomycetaceae</taxon>
        <taxon>Streptomyces</taxon>
    </lineage>
</organism>
<evidence type="ECO:0008006" key="4">
    <source>
        <dbReference type="Google" id="ProtNLM"/>
    </source>
</evidence>
<evidence type="ECO:0000256" key="1">
    <source>
        <dbReference type="SAM" id="MobiDB-lite"/>
    </source>
</evidence>
<feature type="region of interest" description="Disordered" evidence="1">
    <location>
        <begin position="123"/>
        <end position="142"/>
    </location>
</feature>
<evidence type="ECO:0000313" key="3">
    <source>
        <dbReference type="Proteomes" id="UP001500443"/>
    </source>
</evidence>
<dbReference type="EMBL" id="BAAAPF010000010">
    <property type="protein sequence ID" value="GAA2110943.1"/>
    <property type="molecule type" value="Genomic_DNA"/>
</dbReference>
<dbReference type="Proteomes" id="UP001500443">
    <property type="component" value="Unassembled WGS sequence"/>
</dbReference>
<comment type="caution">
    <text evidence="2">The sequence shown here is derived from an EMBL/GenBank/DDBJ whole genome shotgun (WGS) entry which is preliminary data.</text>
</comment>
<reference evidence="3" key="1">
    <citation type="journal article" date="2019" name="Int. J. Syst. Evol. Microbiol.">
        <title>The Global Catalogue of Microorganisms (GCM) 10K type strain sequencing project: providing services to taxonomists for standard genome sequencing and annotation.</title>
        <authorList>
            <consortium name="The Broad Institute Genomics Platform"/>
            <consortium name="The Broad Institute Genome Sequencing Center for Infectious Disease"/>
            <person name="Wu L."/>
            <person name="Ma J."/>
        </authorList>
    </citation>
    <scope>NUCLEOTIDE SEQUENCE [LARGE SCALE GENOMIC DNA]</scope>
    <source>
        <strain evidence="3">JCM 15481</strain>
    </source>
</reference>
<name>A0ABP5J6E4_9ACTN</name>
<feature type="compositionally biased region" description="Pro residues" evidence="1">
    <location>
        <begin position="99"/>
        <end position="111"/>
    </location>
</feature>
<proteinExistence type="predicted"/>
<dbReference type="RefSeq" id="WP_344287976.1">
    <property type="nucleotide sequence ID" value="NZ_BAAAPF010000010.1"/>
</dbReference>
<feature type="region of interest" description="Disordered" evidence="1">
    <location>
        <begin position="72"/>
        <end position="116"/>
    </location>
</feature>
<protein>
    <recommendedName>
        <fullName evidence="4">Tetratricopeptide repeat protein</fullName>
    </recommendedName>
</protein>
<sequence>MTEQTTVPAWPLYRLDADETGAVTITGPAIAPGPYPTRTAALQAVTTHAATVLRPPRPVRIDAVDSDGTAWPLYAHPDGTVTEAGPPRRTRKTSKKRPAPPAPPSPAPNAPMPAAAQVVEQPCTPAAPPAPCSPADEHEATQHGPIPTTLVIQRYAAAGDLTTAVNLAAQLDEATSDAHGPSHPDALQARELRGELMAALGELAAAVDVLRDVAERWWHSGHRDDADRAAARAHAVWLTITDLTAATQAGRSILRMRSHLPGPDGTAYHQAQARQAELEAAAIRGSTQVAEC</sequence>